<dbReference type="Gene3D" id="3.90.320.10">
    <property type="match status" value="1"/>
</dbReference>
<dbReference type="InterPro" id="IPR011604">
    <property type="entry name" value="PDDEXK-like_dom_sf"/>
</dbReference>
<keyword evidence="3" id="KW-0234">DNA repair</keyword>
<keyword evidence="2" id="KW-0378">Hydrolase</keyword>
<evidence type="ECO:0000259" key="4">
    <source>
        <dbReference type="Pfam" id="PF12705"/>
    </source>
</evidence>
<evidence type="ECO:0000313" key="6">
    <source>
        <dbReference type="Proteomes" id="UP000253495"/>
    </source>
</evidence>
<keyword evidence="1" id="KW-0227">DNA damage</keyword>
<evidence type="ECO:0000256" key="1">
    <source>
        <dbReference type="ARBA" id="ARBA00022763"/>
    </source>
</evidence>
<accession>A0A368VPB0</accession>
<name>A0A368VPB0_9ACTN</name>
<dbReference type="GO" id="GO:0004386">
    <property type="term" value="F:helicase activity"/>
    <property type="evidence" value="ECO:0007669"/>
    <property type="project" value="UniProtKB-KW"/>
</dbReference>
<keyword evidence="2" id="KW-0347">Helicase</keyword>
<dbReference type="InterPro" id="IPR038726">
    <property type="entry name" value="PDDEXK_AddAB-type"/>
</dbReference>
<sequence length="305" mass="33733">MFPQRSPSPAAAVAGDDPRKGAVLRNVVCVQGRLELEGIPDRLVRVTPARLGTWSICPRRYRMTYLDRPAPSRGGAWAHSTLGAVVHNALRALFELPAHRRTPEQAALLLRQHWKSDGFAGAEQAAEYRRRAEGWLSDYVDRFGDSDTVVGVERRVSAATGTIIAEGRVDRIDQRAGELVVVDYKTGRHALSAEDARDSRALALYALAVRGMSHRTCRRVELHHLPTGRILAWEHTEESLARHRSRAEELAAELQAATDALHTGQNADTTFPPRTGRHCSSCDFRQHCPDGRRAAPDIAPWALLG</sequence>
<dbReference type="Proteomes" id="UP000253495">
    <property type="component" value="Unassembled WGS sequence"/>
</dbReference>
<dbReference type="Pfam" id="PF12705">
    <property type="entry name" value="PDDEXK_1"/>
    <property type="match status" value="1"/>
</dbReference>
<comment type="caution">
    <text evidence="5">The sequence shown here is derived from an EMBL/GenBank/DDBJ whole genome shotgun (WGS) entry which is preliminary data.</text>
</comment>
<feature type="domain" description="PD-(D/E)XK endonuclease-like" evidence="4">
    <location>
        <begin position="46"/>
        <end position="289"/>
    </location>
</feature>
<gene>
    <name evidence="5" type="ORF">DFQ14_10871</name>
</gene>
<dbReference type="EMBL" id="QPJC01000008">
    <property type="protein sequence ID" value="RCW42815.1"/>
    <property type="molecule type" value="Genomic_DNA"/>
</dbReference>
<reference evidence="5 6" key="1">
    <citation type="submission" date="2018-07" db="EMBL/GenBank/DDBJ databases">
        <title>Genomic Encyclopedia of Type Strains, Phase III (KMG-III): the genomes of soil and plant-associated and newly described type strains.</title>
        <authorList>
            <person name="Whitman W."/>
        </authorList>
    </citation>
    <scope>NUCLEOTIDE SEQUENCE [LARGE SCALE GENOMIC DNA]</scope>
    <source>
        <strain evidence="5 6">CECT 8575</strain>
    </source>
</reference>
<dbReference type="GO" id="GO:0006281">
    <property type="term" value="P:DNA repair"/>
    <property type="evidence" value="ECO:0007669"/>
    <property type="project" value="UniProtKB-KW"/>
</dbReference>
<evidence type="ECO:0000256" key="2">
    <source>
        <dbReference type="ARBA" id="ARBA00022806"/>
    </source>
</evidence>
<proteinExistence type="predicted"/>
<protein>
    <submittedName>
        <fullName evidence="5">PD-(D/E)XK nuclease superfamily protein</fullName>
    </submittedName>
</protein>
<keyword evidence="2" id="KW-0547">Nucleotide-binding</keyword>
<evidence type="ECO:0000256" key="3">
    <source>
        <dbReference type="ARBA" id="ARBA00023204"/>
    </source>
</evidence>
<organism evidence="5 6">
    <name type="scientific">Halopolyspora algeriensis</name>
    <dbReference type="NCBI Taxonomy" id="1500506"/>
    <lineage>
        <taxon>Bacteria</taxon>
        <taxon>Bacillati</taxon>
        <taxon>Actinomycetota</taxon>
        <taxon>Actinomycetes</taxon>
        <taxon>Actinomycetes incertae sedis</taxon>
        <taxon>Halopolyspora</taxon>
    </lineage>
</organism>
<evidence type="ECO:0000313" key="5">
    <source>
        <dbReference type="EMBL" id="RCW42815.1"/>
    </source>
</evidence>
<dbReference type="AlphaFoldDB" id="A0A368VPB0"/>
<keyword evidence="6" id="KW-1185">Reference proteome</keyword>
<keyword evidence="2" id="KW-0067">ATP-binding</keyword>